<gene>
    <name evidence="1" type="ORF">D6Z83_26525</name>
    <name evidence="2" type="ORF">EBE87_27620</name>
</gene>
<protein>
    <submittedName>
        <fullName evidence="1">Periplasmic heavy metal sensor</fullName>
    </submittedName>
</protein>
<dbReference type="Gene3D" id="1.20.120.1490">
    <property type="match status" value="1"/>
</dbReference>
<dbReference type="InParanoid" id="A0A3A9J5H9"/>
<accession>A0A3A9J5H9</accession>
<keyword evidence="3" id="KW-1185">Reference proteome</keyword>
<evidence type="ECO:0000313" key="3">
    <source>
        <dbReference type="Proteomes" id="UP000274097"/>
    </source>
</evidence>
<dbReference type="Proteomes" id="UP000274097">
    <property type="component" value="Unassembled WGS sequence"/>
</dbReference>
<evidence type="ECO:0000313" key="1">
    <source>
        <dbReference type="EMBL" id="RKK01150.1"/>
    </source>
</evidence>
<sequence>MQGGTSSQPYAALEGRRIKALSEENAAALLAGRGMGFGLAAELNGYPGPMHVLEHADALRLTPEQRRTAEALRDRMAGEARTLGTRIVALEGELDRLFASGAAETGSLAALTASIGALNGRLREVHLVTHIAVRDTLQPEQRAAYARLRGYSGER</sequence>
<dbReference type="InterPro" id="IPR025961">
    <property type="entry name" value="Metal_resist"/>
</dbReference>
<evidence type="ECO:0000313" key="2">
    <source>
        <dbReference type="EMBL" id="RMI14633.1"/>
    </source>
</evidence>
<dbReference type="Pfam" id="PF13801">
    <property type="entry name" value="Metal_resist"/>
    <property type="match status" value="1"/>
</dbReference>
<evidence type="ECO:0000313" key="4">
    <source>
        <dbReference type="Proteomes" id="UP000278036"/>
    </source>
</evidence>
<dbReference type="OrthoDB" id="7353511at2"/>
<name>A0A3A9J5H9_9PROT</name>
<reference evidence="1 4" key="1">
    <citation type="submission" date="2018-09" db="EMBL/GenBank/DDBJ databases">
        <title>Roseomonas sp. nov., isolated from feces of Tibetan antelopes in the Qinghai-Tibet plateau, China.</title>
        <authorList>
            <person name="Tian Z."/>
        </authorList>
    </citation>
    <scope>NUCLEOTIDE SEQUENCE [LARGE SCALE GENOMIC DNA]</scope>
    <source>
        <strain evidence="2 3">Z23</strain>
        <strain evidence="1 4">Z24</strain>
    </source>
</reference>
<dbReference type="AlphaFoldDB" id="A0A3A9J5H9"/>
<organism evidence="1 4">
    <name type="scientific">Teichococcus wenyumeiae</name>
    <dbReference type="NCBI Taxonomy" id="2478470"/>
    <lineage>
        <taxon>Bacteria</taxon>
        <taxon>Pseudomonadati</taxon>
        <taxon>Pseudomonadota</taxon>
        <taxon>Alphaproteobacteria</taxon>
        <taxon>Acetobacterales</taxon>
        <taxon>Roseomonadaceae</taxon>
        <taxon>Roseomonas</taxon>
    </lineage>
</organism>
<dbReference type="EMBL" id="RFLX01000098">
    <property type="protein sequence ID" value="RMI14633.1"/>
    <property type="molecule type" value="Genomic_DNA"/>
</dbReference>
<proteinExistence type="predicted"/>
<comment type="caution">
    <text evidence="1">The sequence shown here is derived from an EMBL/GenBank/DDBJ whole genome shotgun (WGS) entry which is preliminary data.</text>
</comment>
<dbReference type="EMBL" id="RAQU01000334">
    <property type="protein sequence ID" value="RKK01150.1"/>
    <property type="molecule type" value="Genomic_DNA"/>
</dbReference>
<dbReference type="Proteomes" id="UP000278036">
    <property type="component" value="Unassembled WGS sequence"/>
</dbReference>